<evidence type="ECO:0000313" key="1">
    <source>
        <dbReference type="EMBL" id="QRR02764.1"/>
    </source>
</evidence>
<keyword evidence="2" id="KW-1185">Reference proteome</keyword>
<dbReference type="EMBL" id="CP056775">
    <property type="protein sequence ID" value="QRR02764.1"/>
    <property type="molecule type" value="Genomic_DNA"/>
</dbReference>
<dbReference type="RefSeq" id="WP_204658034.1">
    <property type="nucleotide sequence ID" value="NZ_CP056775.1"/>
</dbReference>
<organism evidence="1 2">
    <name type="scientific">Dyadobacter sandarakinus</name>
    <dbReference type="NCBI Taxonomy" id="2747268"/>
    <lineage>
        <taxon>Bacteria</taxon>
        <taxon>Pseudomonadati</taxon>
        <taxon>Bacteroidota</taxon>
        <taxon>Cytophagia</taxon>
        <taxon>Cytophagales</taxon>
        <taxon>Spirosomataceae</taxon>
        <taxon>Dyadobacter</taxon>
    </lineage>
</organism>
<sequence>MLSADPKYRLYPTLLNTYDRFEKGLITQEELVARINRLPSTPTEAQIKGTSFEDAAIKGIGEEDYDYRILAKVRALLPRPMVKTQVYCEYQLENILLYGYVDVIGKMMAADIKTTARYTPGSYLQSHQNFYLPALRSKGIRMLRYIITDFEDVYAEEYDHTIDLTFQEEQARRFCEFLDLARPDITDQRIFGSYL</sequence>
<accession>A0ABX7I9H3</accession>
<gene>
    <name evidence="1" type="ORF">HWI92_18510</name>
</gene>
<dbReference type="Proteomes" id="UP000612680">
    <property type="component" value="Chromosome"/>
</dbReference>
<name>A0ABX7I9H3_9BACT</name>
<proteinExistence type="predicted"/>
<evidence type="ECO:0000313" key="2">
    <source>
        <dbReference type="Proteomes" id="UP000612680"/>
    </source>
</evidence>
<protein>
    <recommendedName>
        <fullName evidence="3">PD-(D/E)XK nuclease superfamily protein</fullName>
    </recommendedName>
</protein>
<reference evidence="1 2" key="1">
    <citation type="submission" date="2020-06" db="EMBL/GenBank/DDBJ databases">
        <title>Dyadobacter sandarakinus sp. nov., isolated from the soil of the Arctic Yellow River Station.</title>
        <authorList>
            <person name="Zhang Y."/>
            <person name="Peng F."/>
        </authorList>
    </citation>
    <scope>NUCLEOTIDE SEQUENCE [LARGE SCALE GENOMIC DNA]</scope>
    <source>
        <strain evidence="1 2">Q3-56</strain>
    </source>
</reference>
<evidence type="ECO:0008006" key="3">
    <source>
        <dbReference type="Google" id="ProtNLM"/>
    </source>
</evidence>